<organism evidence="2 3">
    <name type="scientific">Candidatus Woesebacteria bacterium GW2011_GWB1_33_22</name>
    <dbReference type="NCBI Taxonomy" id="1618566"/>
    <lineage>
        <taxon>Bacteria</taxon>
        <taxon>Candidatus Woeseibacteriota</taxon>
    </lineage>
</organism>
<dbReference type="GO" id="GO:0016020">
    <property type="term" value="C:membrane"/>
    <property type="evidence" value="ECO:0007669"/>
    <property type="project" value="TreeGrafter"/>
</dbReference>
<dbReference type="AlphaFoldDB" id="A0A0G0C2P9"/>
<dbReference type="SUPFAM" id="SSF53756">
    <property type="entry name" value="UDP-Glycosyltransferase/glycogen phosphorylase"/>
    <property type="match status" value="1"/>
</dbReference>
<gene>
    <name evidence="2" type="ORF">UR35_C0001G0027</name>
</gene>
<accession>A0A0G0C2P9</accession>
<dbReference type="EMBL" id="LBOW01000001">
    <property type="protein sequence ID" value="KKP45430.1"/>
    <property type="molecule type" value="Genomic_DNA"/>
</dbReference>
<proteinExistence type="predicted"/>
<dbReference type="InterPro" id="IPR001296">
    <property type="entry name" value="Glyco_trans_1"/>
</dbReference>
<reference evidence="2 3" key="1">
    <citation type="journal article" date="2015" name="Nature">
        <title>rRNA introns, odd ribosomes, and small enigmatic genomes across a large radiation of phyla.</title>
        <authorList>
            <person name="Brown C.T."/>
            <person name="Hug L.A."/>
            <person name="Thomas B.C."/>
            <person name="Sharon I."/>
            <person name="Castelle C.J."/>
            <person name="Singh A."/>
            <person name="Wilkins M.J."/>
            <person name="Williams K.H."/>
            <person name="Banfield J.F."/>
        </authorList>
    </citation>
    <scope>NUCLEOTIDE SEQUENCE [LARGE SCALE GENOMIC DNA]</scope>
</reference>
<feature type="domain" description="Glycosyl transferase family 1" evidence="1">
    <location>
        <begin position="152"/>
        <end position="319"/>
    </location>
</feature>
<sequence length="340" mass="39172">MGKAAIYNPYLDTLGGGERYTFSFAKVLAEEGYDVDIEWKNQKLREKIIERFGLKLSENIKFVDNINRGDGYDICFWVSDGSIPTLRARNNYIHFQVPFKDVNGKSLINKMKLFRVKGIICNSLFTKKMIDKEYGVSSVVVYPPIDVKFFKPKRKENTILYVGRFSDLVQNKGHEILIKAFKKMRLDNWKLVLAGGIEVGAPEYLKKLKIQAKGFNIEFIESPSFDQIIDIYGRSKIFWSATGFDVDENKNPEKVEHFGISLIEAMSAGCVPIVYKAGGYKEIIDNENCGFLWENLDELITLTKQIMTDYTKLREISQKSQLKSQNYSYEEFKKSINNII</sequence>
<evidence type="ECO:0000313" key="2">
    <source>
        <dbReference type="EMBL" id="KKP45430.1"/>
    </source>
</evidence>
<dbReference type="PANTHER" id="PTHR45919:SF1">
    <property type="entry name" value="GDP-MAN:MAN(3)GLCNAC(2)-PP-DOL ALPHA-1,2-MANNOSYLTRANSFERASE"/>
    <property type="match status" value="1"/>
</dbReference>
<dbReference type="STRING" id="1618566.UR35_C0001G0027"/>
<dbReference type="Proteomes" id="UP000034778">
    <property type="component" value="Unassembled WGS sequence"/>
</dbReference>
<evidence type="ECO:0000259" key="1">
    <source>
        <dbReference type="Pfam" id="PF00534"/>
    </source>
</evidence>
<dbReference type="InterPro" id="IPR038013">
    <property type="entry name" value="ALG11"/>
</dbReference>
<dbReference type="PANTHER" id="PTHR45919">
    <property type="entry name" value="GDP-MAN:MAN(3)GLCNAC(2)-PP-DOL ALPHA-1,2-MANNOSYLTRANSFERASE"/>
    <property type="match status" value="1"/>
</dbReference>
<dbReference type="CDD" id="cd03801">
    <property type="entry name" value="GT4_PimA-like"/>
    <property type="match status" value="1"/>
</dbReference>
<comment type="caution">
    <text evidence="2">The sequence shown here is derived from an EMBL/GenBank/DDBJ whole genome shotgun (WGS) entry which is preliminary data.</text>
</comment>
<protein>
    <recommendedName>
        <fullName evidence="1">Glycosyl transferase family 1 domain-containing protein</fullName>
    </recommendedName>
</protein>
<dbReference type="GO" id="GO:0004377">
    <property type="term" value="F:GDP-Man:Man(3)GlcNAc(2)-PP-Dol alpha-1,2-mannosyltransferase activity"/>
    <property type="evidence" value="ECO:0007669"/>
    <property type="project" value="InterPro"/>
</dbReference>
<name>A0A0G0C2P9_9BACT</name>
<dbReference type="Gene3D" id="3.40.50.2000">
    <property type="entry name" value="Glycogen Phosphorylase B"/>
    <property type="match status" value="2"/>
</dbReference>
<dbReference type="GO" id="GO:0006487">
    <property type="term" value="P:protein N-linked glycosylation"/>
    <property type="evidence" value="ECO:0007669"/>
    <property type="project" value="TreeGrafter"/>
</dbReference>
<evidence type="ECO:0000313" key="3">
    <source>
        <dbReference type="Proteomes" id="UP000034778"/>
    </source>
</evidence>
<dbReference type="Pfam" id="PF00534">
    <property type="entry name" value="Glycos_transf_1"/>
    <property type="match status" value="1"/>
</dbReference>